<proteinExistence type="predicted"/>
<dbReference type="SUPFAM" id="SSF75516">
    <property type="entry name" value="Pheromone-binding domain of LuxR-like quorum-sensing transcription factors"/>
    <property type="match status" value="1"/>
</dbReference>
<dbReference type="InterPro" id="IPR036693">
    <property type="entry name" value="TF_LuxR_autoind-bd_dom_sf"/>
</dbReference>
<dbReference type="PANTHER" id="PTHR44688">
    <property type="entry name" value="DNA-BINDING TRANSCRIPTIONAL ACTIVATOR DEVR_DOSR"/>
    <property type="match status" value="1"/>
</dbReference>
<dbReference type="InterPro" id="IPR000792">
    <property type="entry name" value="Tscrpt_reg_LuxR_C"/>
</dbReference>
<dbReference type="InterPro" id="IPR036388">
    <property type="entry name" value="WH-like_DNA-bd_sf"/>
</dbReference>
<accession>A9D0L4</accession>
<dbReference type="Gene3D" id="1.10.10.10">
    <property type="entry name" value="Winged helix-like DNA-binding domain superfamily/Winged helix DNA-binding domain"/>
    <property type="match status" value="1"/>
</dbReference>
<reference evidence="5 6" key="1">
    <citation type="submission" date="2007-10" db="EMBL/GenBank/DDBJ databases">
        <authorList>
            <person name="Wagner-Dobler I."/>
            <person name="Ferriera S."/>
            <person name="Johnson J."/>
            <person name="Kravitz S."/>
            <person name="Beeson K."/>
            <person name="Sutton G."/>
            <person name="Rogers Y.-H."/>
            <person name="Friedman R."/>
            <person name="Frazier M."/>
            <person name="Venter J.C."/>
        </authorList>
    </citation>
    <scope>NUCLEOTIDE SEQUENCE [LARGE SCALE GENOMIC DNA]</scope>
    <source>
        <strain evidence="5 6">DFL-43</strain>
    </source>
</reference>
<keyword evidence="2 5" id="KW-0238">DNA-binding</keyword>
<dbReference type="EMBL" id="ABIA03000002">
    <property type="protein sequence ID" value="EDQ35019.2"/>
    <property type="molecule type" value="Genomic_DNA"/>
</dbReference>
<dbReference type="InterPro" id="IPR016032">
    <property type="entry name" value="Sig_transdc_resp-reg_C-effctor"/>
</dbReference>
<dbReference type="AlphaFoldDB" id="A9D0L4"/>
<evidence type="ECO:0000259" key="4">
    <source>
        <dbReference type="PROSITE" id="PS50043"/>
    </source>
</evidence>
<name>A9D0L4_HOEPD</name>
<dbReference type="RefSeq" id="WP_169743229.1">
    <property type="nucleotide sequence ID" value="NZ_CM002917.1"/>
</dbReference>
<dbReference type="SMART" id="SM00421">
    <property type="entry name" value="HTH_LUXR"/>
    <property type="match status" value="1"/>
</dbReference>
<dbReference type="InterPro" id="IPR005143">
    <property type="entry name" value="TF_LuxR_autoind-bd_dom"/>
</dbReference>
<dbReference type="GO" id="GO:0003677">
    <property type="term" value="F:DNA binding"/>
    <property type="evidence" value="ECO:0007669"/>
    <property type="project" value="UniProtKB-KW"/>
</dbReference>
<evidence type="ECO:0000256" key="1">
    <source>
        <dbReference type="ARBA" id="ARBA00023015"/>
    </source>
</evidence>
<dbReference type="STRING" id="411684.HPDFL43_02440"/>
<evidence type="ECO:0000313" key="6">
    <source>
        <dbReference type="Proteomes" id="UP000004291"/>
    </source>
</evidence>
<dbReference type="eggNOG" id="COG2197">
    <property type="taxonomic scope" value="Bacteria"/>
</dbReference>
<protein>
    <submittedName>
        <fullName evidence="5">DNA-binding HTH domain-containing protein</fullName>
    </submittedName>
</protein>
<keyword evidence="3" id="KW-0804">Transcription</keyword>
<dbReference type="PANTHER" id="PTHR44688:SF25">
    <property type="entry name" value="HTH LUXR-TYPE DOMAIN-CONTAINING PROTEIN"/>
    <property type="match status" value="1"/>
</dbReference>
<reference evidence="5 6" key="2">
    <citation type="submission" date="2012-06" db="EMBL/GenBank/DDBJ databases">
        <authorList>
            <person name="Fiebig A."/>
        </authorList>
    </citation>
    <scope>NUCLEOTIDE SEQUENCE [LARGE SCALE GENOMIC DNA]</scope>
    <source>
        <strain evidence="5 6">DFL-43</strain>
    </source>
</reference>
<dbReference type="Pfam" id="PF03472">
    <property type="entry name" value="Autoind_bind"/>
    <property type="match status" value="1"/>
</dbReference>
<dbReference type="Proteomes" id="UP000004291">
    <property type="component" value="Chromosome"/>
</dbReference>
<feature type="domain" description="HTH luxR-type" evidence="4">
    <location>
        <begin position="176"/>
        <end position="241"/>
    </location>
</feature>
<dbReference type="CDD" id="cd06170">
    <property type="entry name" value="LuxR_C_like"/>
    <property type="match status" value="1"/>
</dbReference>
<evidence type="ECO:0000313" key="5">
    <source>
        <dbReference type="EMBL" id="EDQ35019.2"/>
    </source>
</evidence>
<comment type="caution">
    <text evidence="5">The sequence shown here is derived from an EMBL/GenBank/DDBJ whole genome shotgun (WGS) entry which is preliminary data.</text>
</comment>
<evidence type="ECO:0000256" key="2">
    <source>
        <dbReference type="ARBA" id="ARBA00023125"/>
    </source>
</evidence>
<keyword evidence="6" id="KW-1185">Reference proteome</keyword>
<organism evidence="5 6">
    <name type="scientific">Hoeflea phototrophica (strain DSM 17068 / NCIMB 14078 / DFL-43)</name>
    <dbReference type="NCBI Taxonomy" id="411684"/>
    <lineage>
        <taxon>Bacteria</taxon>
        <taxon>Pseudomonadati</taxon>
        <taxon>Pseudomonadota</taxon>
        <taxon>Alphaproteobacteria</taxon>
        <taxon>Hyphomicrobiales</taxon>
        <taxon>Rhizobiaceae</taxon>
        <taxon>Hoeflea</taxon>
    </lineage>
</organism>
<dbReference type="SUPFAM" id="SSF46894">
    <property type="entry name" value="C-terminal effector domain of the bipartite response regulators"/>
    <property type="match status" value="1"/>
</dbReference>
<dbReference type="PROSITE" id="PS00622">
    <property type="entry name" value="HTH_LUXR_1"/>
    <property type="match status" value="1"/>
</dbReference>
<dbReference type="HOGENOM" id="CLU_072786_4_1_5"/>
<dbReference type="Gene3D" id="3.30.450.80">
    <property type="entry name" value="Transcription factor LuxR-like, autoinducer-binding domain"/>
    <property type="match status" value="1"/>
</dbReference>
<sequence>MTECDYNQDRFEPMRQRLNNCTTQFDLLRLLREVTQFHQYTYFFIASGCDGATRSLADSIIITSAPSDLVRRYDETGLMERSPLMRALGGRGTPLQCRLDETITAFTTEQQAALDDFSAEFNIDCCFITPVYHRDHGPAAVCFLGKRNQMSFSEAANLAMISSLAHQKLRRVSAQPSKADSPLTERERECLVWTSSGKTSVEIARILSLSEHTVNHYLNNAARKLDAVNRTQAVALAIRQGFIE</sequence>
<dbReference type="Pfam" id="PF00196">
    <property type="entry name" value="GerE"/>
    <property type="match status" value="1"/>
</dbReference>
<keyword evidence="1" id="KW-0805">Transcription regulation</keyword>
<evidence type="ECO:0000256" key="3">
    <source>
        <dbReference type="ARBA" id="ARBA00023163"/>
    </source>
</evidence>
<gene>
    <name evidence="5" type="ORF">HPDFL43_02440</name>
</gene>
<dbReference type="GO" id="GO:0006355">
    <property type="term" value="P:regulation of DNA-templated transcription"/>
    <property type="evidence" value="ECO:0007669"/>
    <property type="project" value="InterPro"/>
</dbReference>
<dbReference type="PROSITE" id="PS50043">
    <property type="entry name" value="HTH_LUXR_2"/>
    <property type="match status" value="1"/>
</dbReference>
<dbReference type="PRINTS" id="PR00038">
    <property type="entry name" value="HTHLUXR"/>
</dbReference>